<protein>
    <submittedName>
        <fullName evidence="1">Uncharacterized protein</fullName>
    </submittedName>
</protein>
<organism evidence="1 2">
    <name type="scientific">Truncatella angustata</name>
    <dbReference type="NCBI Taxonomy" id="152316"/>
    <lineage>
        <taxon>Eukaryota</taxon>
        <taxon>Fungi</taxon>
        <taxon>Dikarya</taxon>
        <taxon>Ascomycota</taxon>
        <taxon>Pezizomycotina</taxon>
        <taxon>Sordariomycetes</taxon>
        <taxon>Xylariomycetidae</taxon>
        <taxon>Amphisphaeriales</taxon>
        <taxon>Sporocadaceae</taxon>
        <taxon>Truncatella</taxon>
    </lineage>
</organism>
<comment type="caution">
    <text evidence="1">The sequence shown here is derived from an EMBL/GenBank/DDBJ whole genome shotgun (WGS) entry which is preliminary data.</text>
</comment>
<gene>
    <name evidence="1" type="ORF">BKA67DRAFT_586063</name>
</gene>
<reference evidence="1" key="1">
    <citation type="journal article" date="2021" name="Nat. Commun.">
        <title>Genetic determinants of endophytism in the Arabidopsis root mycobiome.</title>
        <authorList>
            <person name="Mesny F."/>
            <person name="Miyauchi S."/>
            <person name="Thiergart T."/>
            <person name="Pickel B."/>
            <person name="Atanasova L."/>
            <person name="Karlsson M."/>
            <person name="Huettel B."/>
            <person name="Barry K.W."/>
            <person name="Haridas S."/>
            <person name="Chen C."/>
            <person name="Bauer D."/>
            <person name="Andreopoulos W."/>
            <person name="Pangilinan J."/>
            <person name="LaButti K."/>
            <person name="Riley R."/>
            <person name="Lipzen A."/>
            <person name="Clum A."/>
            <person name="Drula E."/>
            <person name="Henrissat B."/>
            <person name="Kohler A."/>
            <person name="Grigoriev I.V."/>
            <person name="Martin F.M."/>
            <person name="Hacquard S."/>
        </authorList>
    </citation>
    <scope>NUCLEOTIDE SEQUENCE</scope>
    <source>
        <strain evidence="1">MPI-SDFR-AT-0073</strain>
    </source>
</reference>
<name>A0A9P8UC31_9PEZI</name>
<evidence type="ECO:0000313" key="2">
    <source>
        <dbReference type="Proteomes" id="UP000758603"/>
    </source>
</evidence>
<dbReference type="RefSeq" id="XP_045952179.1">
    <property type="nucleotide sequence ID" value="XM_046104234.1"/>
</dbReference>
<sequence length="67" mass="7572">MDIFKDVVNRKTIPTAADPDGRFQYYAERLTAAAITQTYNYMIEGDLEYGLLTTGQTARTRHTLVPS</sequence>
<evidence type="ECO:0000313" key="1">
    <source>
        <dbReference type="EMBL" id="KAH6645665.1"/>
    </source>
</evidence>
<feature type="non-terminal residue" evidence="1">
    <location>
        <position position="67"/>
    </location>
</feature>
<dbReference type="GeneID" id="70133125"/>
<dbReference type="Proteomes" id="UP000758603">
    <property type="component" value="Unassembled WGS sequence"/>
</dbReference>
<proteinExistence type="predicted"/>
<dbReference type="OrthoDB" id="411394at2759"/>
<keyword evidence="2" id="KW-1185">Reference proteome</keyword>
<dbReference type="AlphaFoldDB" id="A0A9P8UC31"/>
<accession>A0A9P8UC31</accession>
<dbReference type="EMBL" id="JAGPXC010000011">
    <property type="protein sequence ID" value="KAH6645665.1"/>
    <property type="molecule type" value="Genomic_DNA"/>
</dbReference>